<feature type="region of interest" description="Disordered" evidence="1">
    <location>
        <begin position="180"/>
        <end position="541"/>
    </location>
</feature>
<reference evidence="2 3" key="1">
    <citation type="submission" date="2017-12" db="EMBL/GenBank/DDBJ databases">
        <authorList>
            <consortium name="DOE Joint Genome Institute"/>
            <person name="Haridas S."/>
            <person name="Kjaerbolling I."/>
            <person name="Vesth T.C."/>
            <person name="Frisvad J.C."/>
            <person name="Nybo J.L."/>
            <person name="Theobald S."/>
            <person name="Kuo A."/>
            <person name="Bowyer P."/>
            <person name="Matsuda Y."/>
            <person name="Mondo S."/>
            <person name="Lyhne E.K."/>
            <person name="Kogle M.E."/>
            <person name="Clum A."/>
            <person name="Lipzen A."/>
            <person name="Salamov A."/>
            <person name="Ngan C.Y."/>
            <person name="Daum C."/>
            <person name="Chiniquy J."/>
            <person name="Barry K."/>
            <person name="LaButti K."/>
            <person name="Simmons B.A."/>
            <person name="Magnuson J.K."/>
            <person name="Mortensen U.H."/>
            <person name="Larsen T.O."/>
            <person name="Grigoriev I.V."/>
            <person name="Baker S.E."/>
            <person name="Andersen M.R."/>
            <person name="Nordberg H.P."/>
            <person name="Cantor M.N."/>
            <person name="Hua S.X."/>
        </authorList>
    </citation>
    <scope>NUCLEOTIDE SEQUENCE [LARGE SCALE GENOMIC DNA]</scope>
    <source>
        <strain evidence="2 3">CBS 102.13</strain>
    </source>
</reference>
<dbReference type="Proteomes" id="UP000234585">
    <property type="component" value="Unassembled WGS sequence"/>
</dbReference>
<dbReference type="OrthoDB" id="5333304at2759"/>
<feature type="compositionally biased region" description="Basic and acidic residues" evidence="1">
    <location>
        <begin position="705"/>
        <end position="720"/>
    </location>
</feature>
<keyword evidence="3" id="KW-1185">Reference proteome</keyword>
<evidence type="ECO:0000313" key="3">
    <source>
        <dbReference type="Proteomes" id="UP000234585"/>
    </source>
</evidence>
<feature type="compositionally biased region" description="Polar residues" evidence="1">
    <location>
        <begin position="60"/>
        <end position="93"/>
    </location>
</feature>
<protein>
    <submittedName>
        <fullName evidence="2">Uncharacterized protein</fullName>
    </submittedName>
</protein>
<feature type="compositionally biased region" description="Polar residues" evidence="1">
    <location>
        <begin position="398"/>
        <end position="408"/>
    </location>
</feature>
<proteinExistence type="predicted"/>
<evidence type="ECO:0000256" key="1">
    <source>
        <dbReference type="SAM" id="MobiDB-lite"/>
    </source>
</evidence>
<feature type="region of interest" description="Disordered" evidence="1">
    <location>
        <begin position="699"/>
        <end position="729"/>
    </location>
</feature>
<organism evidence="2 3">
    <name type="scientific">Aspergillus candidus</name>
    <dbReference type="NCBI Taxonomy" id="41067"/>
    <lineage>
        <taxon>Eukaryota</taxon>
        <taxon>Fungi</taxon>
        <taxon>Dikarya</taxon>
        <taxon>Ascomycota</taxon>
        <taxon>Pezizomycotina</taxon>
        <taxon>Eurotiomycetes</taxon>
        <taxon>Eurotiomycetidae</taxon>
        <taxon>Eurotiales</taxon>
        <taxon>Aspergillaceae</taxon>
        <taxon>Aspergillus</taxon>
        <taxon>Aspergillus subgen. Circumdati</taxon>
    </lineage>
</organism>
<feature type="region of interest" description="Disordered" evidence="1">
    <location>
        <begin position="559"/>
        <end position="583"/>
    </location>
</feature>
<feature type="compositionally biased region" description="Pro residues" evidence="1">
    <location>
        <begin position="629"/>
        <end position="643"/>
    </location>
</feature>
<feature type="compositionally biased region" description="Basic and acidic residues" evidence="1">
    <location>
        <begin position="146"/>
        <end position="156"/>
    </location>
</feature>
<dbReference type="RefSeq" id="XP_024674159.1">
    <property type="nucleotide sequence ID" value="XM_024811664.1"/>
</dbReference>
<feature type="compositionally biased region" description="Low complexity" evidence="1">
    <location>
        <begin position="200"/>
        <end position="213"/>
    </location>
</feature>
<feature type="region of interest" description="Disordered" evidence="1">
    <location>
        <begin position="146"/>
        <end position="167"/>
    </location>
</feature>
<feature type="compositionally biased region" description="Basic and acidic residues" evidence="1">
    <location>
        <begin position="316"/>
        <end position="343"/>
    </location>
</feature>
<feature type="region of interest" description="Disordered" evidence="1">
    <location>
        <begin position="46"/>
        <end position="109"/>
    </location>
</feature>
<dbReference type="EMBL" id="KZ559125">
    <property type="protein sequence ID" value="PLB40147.1"/>
    <property type="molecule type" value="Genomic_DNA"/>
</dbReference>
<name>A0A2I2FHN2_ASPCN</name>
<feature type="compositionally biased region" description="Basic and acidic residues" evidence="1">
    <location>
        <begin position="243"/>
        <end position="261"/>
    </location>
</feature>
<accession>A0A2I2FHN2</accession>
<sequence>MAAAHLPPGSLAPAPPTNEEVQEYVKILKISDDIFSGTHPRLKVPQHLVRKPASHAPASVPTQVKPSEQPGSSITTLSQAPSTPAQLVNSQATAPVDSPSAATAGARTIPKPVSEIDPIFLTKSDDLVRAELQLQRQRLERTLREQLDQRKQESRHKASLQDTKPDFDVSDVLVRAFEMVKPSPSVDVPATGATSDSFDDNSFYSSRAPDSPQQGPPQPSLAPAMTAEEPIVVDSPAENYSDELQRLEALNRNDSDQEMHDTYPVADPRLPHRVQRPPHHAEGVHRSHKHQEPQQAVEAVEEPEYSPPAPGVAPMERQEGPDPQRDYLSKQRGPDGRQYDRARYNRRSISPRNDIRVVQNHITSPAAPQPSRVSPLAIAKVPSVHQLRDLRPGYGPDNQASPHHSPQSLMPRKRRRLQGDRAPPGQAPYRPQAGGATEPQIKEEPVSPPPFVDAPPMFRSRPTHERPIYIDAPSPRYTPVYQRMEPPSRDPAYEVDPYEIQGDLGAPRTVSQLGARRSMRDDQDLRRVASLQHARQPDYQREYVDQISPRAMRAASYAIVDPSPQERTRYYEEPPPPQPARRYIAAGEQAPSPRYREAYYEEEPVNRLVAAPTRRIIVDEQGNQYYEASPPPRIQAMAPPPTARVPRNEIYEDRPPAMHQPSSRAPSVVEDPYGSRRYVQEMPPPPSAYRRVADYARPSLGASLGERRPYATPMDDREPYPRSNSVQVADYSVRRQVPYVEEPDIPRGERIVRMPSVRPPTSRHEEPREVIQRVESVRPAGQEMGVYLDDGSRRPREYIERPMYVSARPVAREERYYDPADPERMVLDRGRDVVHRVPQRYQ</sequence>
<evidence type="ECO:0000313" key="2">
    <source>
        <dbReference type="EMBL" id="PLB40147.1"/>
    </source>
</evidence>
<feature type="compositionally biased region" description="Basic and acidic residues" evidence="1">
    <location>
        <begin position="518"/>
        <end position="527"/>
    </location>
</feature>
<dbReference type="AlphaFoldDB" id="A0A2I2FHN2"/>
<dbReference type="GeneID" id="36518824"/>
<feature type="region of interest" description="Disordered" evidence="1">
    <location>
        <begin position="625"/>
        <end position="648"/>
    </location>
</feature>
<gene>
    <name evidence="2" type="ORF">BDW47DRAFT_101475</name>
</gene>